<proteinExistence type="predicted"/>
<keyword evidence="2" id="KW-1185">Reference proteome</keyword>
<accession>A0A118K0P5</accession>
<dbReference type="AlphaFoldDB" id="A0A118K0P5"/>
<protein>
    <submittedName>
        <fullName evidence="1">Uncharacterized protein</fullName>
    </submittedName>
</protein>
<feature type="non-terminal residue" evidence="1">
    <location>
        <position position="96"/>
    </location>
</feature>
<gene>
    <name evidence="1" type="ORF">Ccrd_020136</name>
</gene>
<dbReference type="EMBL" id="LEKV01003005">
    <property type="protein sequence ID" value="KVI01588.1"/>
    <property type="molecule type" value="Genomic_DNA"/>
</dbReference>
<sequence>NSVTPCNFGKPNNTSGHCGAIIWYEERSRKDRKTSNPKFLSNLIVGDLSKNTFERDVIVKHRTTRLQRITDLHPSFMSMTYSLIHPYDEDGFRRNI</sequence>
<evidence type="ECO:0000313" key="1">
    <source>
        <dbReference type="EMBL" id="KVI01588.1"/>
    </source>
</evidence>
<organism evidence="1 2">
    <name type="scientific">Cynara cardunculus var. scolymus</name>
    <name type="common">Globe artichoke</name>
    <name type="synonym">Cynara scolymus</name>
    <dbReference type="NCBI Taxonomy" id="59895"/>
    <lineage>
        <taxon>Eukaryota</taxon>
        <taxon>Viridiplantae</taxon>
        <taxon>Streptophyta</taxon>
        <taxon>Embryophyta</taxon>
        <taxon>Tracheophyta</taxon>
        <taxon>Spermatophyta</taxon>
        <taxon>Magnoliopsida</taxon>
        <taxon>eudicotyledons</taxon>
        <taxon>Gunneridae</taxon>
        <taxon>Pentapetalae</taxon>
        <taxon>asterids</taxon>
        <taxon>campanulids</taxon>
        <taxon>Asterales</taxon>
        <taxon>Asteraceae</taxon>
        <taxon>Carduoideae</taxon>
        <taxon>Cardueae</taxon>
        <taxon>Carduinae</taxon>
        <taxon>Cynara</taxon>
    </lineage>
</organism>
<dbReference type="PANTHER" id="PTHR45786:SF74">
    <property type="entry name" value="ATP-DEPENDENT DNA HELICASE"/>
    <property type="match status" value="1"/>
</dbReference>
<dbReference type="PANTHER" id="PTHR45786">
    <property type="entry name" value="DNA BINDING PROTEIN-LIKE"/>
    <property type="match status" value="1"/>
</dbReference>
<name>A0A118K0P5_CYNCS</name>
<dbReference type="Gramene" id="KVI01588">
    <property type="protein sequence ID" value="KVI01588"/>
    <property type="gene ID" value="Ccrd_020136"/>
</dbReference>
<dbReference type="STRING" id="59895.A0A118K0P5"/>
<evidence type="ECO:0000313" key="2">
    <source>
        <dbReference type="Proteomes" id="UP000243975"/>
    </source>
</evidence>
<comment type="caution">
    <text evidence="1">The sequence shown here is derived from an EMBL/GenBank/DDBJ whole genome shotgun (WGS) entry which is preliminary data.</text>
</comment>
<feature type="non-terminal residue" evidence="1">
    <location>
        <position position="1"/>
    </location>
</feature>
<reference evidence="1 2" key="1">
    <citation type="journal article" date="2016" name="Sci. Rep.">
        <title>The genome sequence of the outbreeding globe artichoke constructed de novo incorporating a phase-aware low-pass sequencing strategy of F1 progeny.</title>
        <authorList>
            <person name="Scaglione D."/>
            <person name="Reyes-Chin-Wo S."/>
            <person name="Acquadro A."/>
            <person name="Froenicke L."/>
            <person name="Portis E."/>
            <person name="Beitel C."/>
            <person name="Tirone M."/>
            <person name="Mauro R."/>
            <person name="Lo Monaco A."/>
            <person name="Mauromicale G."/>
            <person name="Faccioli P."/>
            <person name="Cattivelli L."/>
            <person name="Rieseberg L."/>
            <person name="Michelmore R."/>
            <person name="Lanteri S."/>
        </authorList>
    </citation>
    <scope>NUCLEOTIDE SEQUENCE [LARGE SCALE GENOMIC DNA]</scope>
    <source>
        <strain evidence="1">2C</strain>
    </source>
</reference>
<dbReference type="Proteomes" id="UP000243975">
    <property type="component" value="Unassembled WGS sequence"/>
</dbReference>